<gene>
    <name evidence="1" type="ORF">CHARACLAT_023785</name>
</gene>
<comment type="caution">
    <text evidence="1">The sequence shown here is derived from an EMBL/GenBank/DDBJ whole genome shotgun (WGS) entry which is preliminary data.</text>
</comment>
<evidence type="ECO:0000313" key="2">
    <source>
        <dbReference type="Proteomes" id="UP001352852"/>
    </source>
</evidence>
<sequence>MIYDCPPGQIYLQHFYCWQQSVTQRARVGECSTPHPFCALNSLYESASYTLLNFDTSVTLLDRVSIPMLTRTQGHKAHGFSLDHLYLSTFHHTIKDTPQIS</sequence>
<dbReference type="EMBL" id="JAHUTJ010076328">
    <property type="protein sequence ID" value="MED6294702.1"/>
    <property type="molecule type" value="Genomic_DNA"/>
</dbReference>
<accession>A0ABU7F5K6</accession>
<keyword evidence="2" id="KW-1185">Reference proteome</keyword>
<reference evidence="1 2" key="1">
    <citation type="submission" date="2021-06" db="EMBL/GenBank/DDBJ databases">
        <authorList>
            <person name="Palmer J.M."/>
        </authorList>
    </citation>
    <scope>NUCLEOTIDE SEQUENCE [LARGE SCALE GENOMIC DNA]</scope>
    <source>
        <strain evidence="1 2">CL_MEX2019</strain>
        <tissue evidence="1">Muscle</tissue>
    </source>
</reference>
<proteinExistence type="predicted"/>
<protein>
    <submittedName>
        <fullName evidence="1">Uncharacterized protein</fullName>
    </submittedName>
</protein>
<organism evidence="1 2">
    <name type="scientific">Characodon lateralis</name>
    <dbReference type="NCBI Taxonomy" id="208331"/>
    <lineage>
        <taxon>Eukaryota</taxon>
        <taxon>Metazoa</taxon>
        <taxon>Chordata</taxon>
        <taxon>Craniata</taxon>
        <taxon>Vertebrata</taxon>
        <taxon>Euteleostomi</taxon>
        <taxon>Actinopterygii</taxon>
        <taxon>Neopterygii</taxon>
        <taxon>Teleostei</taxon>
        <taxon>Neoteleostei</taxon>
        <taxon>Acanthomorphata</taxon>
        <taxon>Ovalentaria</taxon>
        <taxon>Atherinomorphae</taxon>
        <taxon>Cyprinodontiformes</taxon>
        <taxon>Goodeidae</taxon>
        <taxon>Characodon</taxon>
    </lineage>
</organism>
<dbReference type="Proteomes" id="UP001352852">
    <property type="component" value="Unassembled WGS sequence"/>
</dbReference>
<evidence type="ECO:0000313" key="1">
    <source>
        <dbReference type="EMBL" id="MED6294702.1"/>
    </source>
</evidence>
<name>A0ABU7F5K6_9TELE</name>